<dbReference type="PANTHER" id="PTHR10642">
    <property type="entry name" value="RIBONUCLEASE H1"/>
    <property type="match status" value="1"/>
</dbReference>
<dbReference type="PROSITE" id="PS50879">
    <property type="entry name" value="RNASE_H_1"/>
    <property type="match status" value="1"/>
</dbReference>
<dbReference type="SUPFAM" id="SSF53098">
    <property type="entry name" value="Ribonuclease H-like"/>
    <property type="match status" value="1"/>
</dbReference>
<evidence type="ECO:0000259" key="8">
    <source>
        <dbReference type="PROSITE" id="PS50879"/>
    </source>
</evidence>
<dbReference type="STRING" id="1314674.A0A0D7B1I3"/>
<dbReference type="CDD" id="cd13934">
    <property type="entry name" value="RNase_H_Dikarya_like"/>
    <property type="match status" value="1"/>
</dbReference>
<evidence type="ECO:0000256" key="3">
    <source>
        <dbReference type="ARBA" id="ARBA00012180"/>
    </source>
</evidence>
<keyword evidence="6" id="KW-0255">Endonuclease</keyword>
<evidence type="ECO:0000256" key="7">
    <source>
        <dbReference type="ARBA" id="ARBA00022801"/>
    </source>
</evidence>
<name>A0A0D7B1I3_9AGAR</name>
<keyword evidence="4" id="KW-0540">Nuclease</keyword>
<dbReference type="InterPro" id="IPR002156">
    <property type="entry name" value="RNaseH_domain"/>
</dbReference>
<evidence type="ECO:0000256" key="2">
    <source>
        <dbReference type="ARBA" id="ARBA00005300"/>
    </source>
</evidence>
<gene>
    <name evidence="9" type="ORF">CYLTODRAFT_425596</name>
</gene>
<proteinExistence type="inferred from homology"/>
<feature type="domain" description="RNase H type-1" evidence="8">
    <location>
        <begin position="62"/>
        <end position="235"/>
    </location>
</feature>
<dbReference type="GO" id="GO:0004523">
    <property type="term" value="F:RNA-DNA hybrid ribonuclease activity"/>
    <property type="evidence" value="ECO:0007669"/>
    <property type="project" value="UniProtKB-EC"/>
</dbReference>
<protein>
    <recommendedName>
        <fullName evidence="3">ribonuclease H</fullName>
        <ecNumber evidence="3">3.1.26.4</ecNumber>
    </recommendedName>
</protein>
<keyword evidence="10" id="KW-1185">Reference proteome</keyword>
<dbReference type="GO" id="GO:0043137">
    <property type="term" value="P:DNA replication, removal of RNA primer"/>
    <property type="evidence" value="ECO:0007669"/>
    <property type="project" value="TreeGrafter"/>
</dbReference>
<dbReference type="OrthoDB" id="407198at2759"/>
<dbReference type="Pfam" id="PF00075">
    <property type="entry name" value="RNase_H"/>
    <property type="match status" value="1"/>
</dbReference>
<evidence type="ECO:0000256" key="6">
    <source>
        <dbReference type="ARBA" id="ARBA00022759"/>
    </source>
</evidence>
<dbReference type="Gene3D" id="3.30.420.10">
    <property type="entry name" value="Ribonuclease H-like superfamily/Ribonuclease H"/>
    <property type="match status" value="1"/>
</dbReference>
<dbReference type="InterPro" id="IPR050092">
    <property type="entry name" value="RNase_H"/>
</dbReference>
<reference evidence="9 10" key="1">
    <citation type="journal article" date="2015" name="Fungal Genet. Biol.">
        <title>Evolution of novel wood decay mechanisms in Agaricales revealed by the genome sequences of Fistulina hepatica and Cylindrobasidium torrendii.</title>
        <authorList>
            <person name="Floudas D."/>
            <person name="Held B.W."/>
            <person name="Riley R."/>
            <person name="Nagy L.G."/>
            <person name="Koehler G."/>
            <person name="Ransdell A.S."/>
            <person name="Younus H."/>
            <person name="Chow J."/>
            <person name="Chiniquy J."/>
            <person name="Lipzen A."/>
            <person name="Tritt A."/>
            <person name="Sun H."/>
            <person name="Haridas S."/>
            <person name="LaButti K."/>
            <person name="Ohm R.A."/>
            <person name="Kues U."/>
            <person name="Blanchette R.A."/>
            <person name="Grigoriev I.V."/>
            <person name="Minto R.E."/>
            <person name="Hibbett D.S."/>
        </authorList>
    </citation>
    <scope>NUCLEOTIDE SEQUENCE [LARGE SCALE GENOMIC DNA]</scope>
    <source>
        <strain evidence="9 10">FP15055 ss-10</strain>
    </source>
</reference>
<keyword evidence="7" id="KW-0378">Hydrolase</keyword>
<dbReference type="InterPro" id="IPR036397">
    <property type="entry name" value="RNaseH_sf"/>
</dbReference>
<evidence type="ECO:0000313" key="10">
    <source>
        <dbReference type="Proteomes" id="UP000054007"/>
    </source>
</evidence>
<dbReference type="InterPro" id="IPR012337">
    <property type="entry name" value="RNaseH-like_sf"/>
</dbReference>
<evidence type="ECO:0000256" key="4">
    <source>
        <dbReference type="ARBA" id="ARBA00022722"/>
    </source>
</evidence>
<keyword evidence="5" id="KW-0479">Metal-binding</keyword>
<sequence>MDFQHEGHRRLEKEDTIPRLFYVCPSIDHEPIERLQTTCNKCRRYAITCCQHKNFSNSLFPCHHYKVVYTDGACTNNGQPGSISAIGGTMGDDPEYCWSIKVDDEMDYGQRRTSQRAEMLAAMQGLVQLAMEHGYWDSSKPNRHQTETFKEADVPYFVVATDSEYVVKGITDWYPKWKRNNWRTTNGTRPTNLDLFDKLIGVIEQMEEAGWTVEFWHIPRRYNQKADALATAATRT</sequence>
<evidence type="ECO:0000313" key="9">
    <source>
        <dbReference type="EMBL" id="KIY64024.1"/>
    </source>
</evidence>
<dbReference type="PANTHER" id="PTHR10642:SF26">
    <property type="entry name" value="RIBONUCLEASE H1"/>
    <property type="match status" value="1"/>
</dbReference>
<dbReference type="Proteomes" id="UP000054007">
    <property type="component" value="Unassembled WGS sequence"/>
</dbReference>
<comment type="catalytic activity">
    <reaction evidence="1">
        <text>Endonucleolytic cleavage to 5'-phosphomonoester.</text>
        <dbReference type="EC" id="3.1.26.4"/>
    </reaction>
</comment>
<dbReference type="AlphaFoldDB" id="A0A0D7B1I3"/>
<accession>A0A0D7B1I3</accession>
<dbReference type="GO" id="GO:0003676">
    <property type="term" value="F:nucleic acid binding"/>
    <property type="evidence" value="ECO:0007669"/>
    <property type="project" value="InterPro"/>
</dbReference>
<dbReference type="EC" id="3.1.26.4" evidence="3"/>
<organism evidence="9 10">
    <name type="scientific">Cylindrobasidium torrendii FP15055 ss-10</name>
    <dbReference type="NCBI Taxonomy" id="1314674"/>
    <lineage>
        <taxon>Eukaryota</taxon>
        <taxon>Fungi</taxon>
        <taxon>Dikarya</taxon>
        <taxon>Basidiomycota</taxon>
        <taxon>Agaricomycotina</taxon>
        <taxon>Agaricomycetes</taxon>
        <taxon>Agaricomycetidae</taxon>
        <taxon>Agaricales</taxon>
        <taxon>Marasmiineae</taxon>
        <taxon>Physalacriaceae</taxon>
        <taxon>Cylindrobasidium</taxon>
    </lineage>
</organism>
<comment type="similarity">
    <text evidence="2">Belongs to the RNase H family.</text>
</comment>
<evidence type="ECO:0000256" key="5">
    <source>
        <dbReference type="ARBA" id="ARBA00022723"/>
    </source>
</evidence>
<evidence type="ECO:0000256" key="1">
    <source>
        <dbReference type="ARBA" id="ARBA00000077"/>
    </source>
</evidence>
<dbReference type="GO" id="GO:0046872">
    <property type="term" value="F:metal ion binding"/>
    <property type="evidence" value="ECO:0007669"/>
    <property type="project" value="UniProtKB-KW"/>
</dbReference>
<dbReference type="EMBL" id="KN880658">
    <property type="protein sequence ID" value="KIY64024.1"/>
    <property type="molecule type" value="Genomic_DNA"/>
</dbReference>